<feature type="region of interest" description="Disordered" evidence="2">
    <location>
        <begin position="61"/>
        <end position="80"/>
    </location>
</feature>
<dbReference type="EMBL" id="HACM01010139">
    <property type="protein sequence ID" value="CRZ10581.1"/>
    <property type="molecule type" value="Transcribed_RNA"/>
</dbReference>
<feature type="region of interest" description="Disordered" evidence="2">
    <location>
        <begin position="17"/>
        <end position="51"/>
    </location>
</feature>
<evidence type="ECO:0000256" key="2">
    <source>
        <dbReference type="SAM" id="MobiDB-lite"/>
    </source>
</evidence>
<reference evidence="3" key="1">
    <citation type="submission" date="2015-04" db="EMBL/GenBank/DDBJ databases">
        <title>The genome sequence of the plant pathogenic Rhizarian Plasmodiophora brassicae reveals insights in its biotrophic life cycle and the origin of chitin synthesis.</title>
        <authorList>
            <person name="Schwelm A."/>
            <person name="Fogelqvist J."/>
            <person name="Knaust A."/>
            <person name="Julke S."/>
            <person name="Lilja T."/>
            <person name="Dhandapani V."/>
            <person name="Bonilla-Rosso G."/>
            <person name="Karlsson M."/>
            <person name="Shevchenko A."/>
            <person name="Choi S.R."/>
            <person name="Kim H.G."/>
            <person name="Park J.Y."/>
            <person name="Lim Y.P."/>
            <person name="Ludwig-Muller J."/>
            <person name="Dixelius C."/>
        </authorList>
    </citation>
    <scope>NUCLEOTIDE SEQUENCE</scope>
    <source>
        <tissue evidence="3">Potato root galls</tissue>
    </source>
</reference>
<dbReference type="AlphaFoldDB" id="A0A0H5R9W6"/>
<sequence length="408" mass="47850">GGISGRAAVLGGLQTGSQMHGRALGTPINLGDRRYSRGERENLTPPSSVFNRLRISPSFDESDSFRAATPPPEWAQSNRKMDDKISEYTKFKSLYESKLELLEVHRSELDGWEKKLNEWKQQVIERQQSRERILQEKLKVYNENVSKFEERMRSEKASLQAEKDLIRRGRLKAVSDYDEQGSLLRYRAKELKEMESAVLPRMTACEKLERELQERQANLNERETTISKRQSKLEDKEEECKSVSKALAARETRLEKREEEADELREDLRSKIRESERCLEDLNRKEEAMLKQKDDCEKKTRMLDELISQLEDRESQLTRREADLVRRDEEFSKSLEEASAELAESEKEIAEKSRNIDIARAEQEETSRRLGRWNEELRSLNEKVMAREKDLESREDHLSKYLSSFDPV</sequence>
<feature type="compositionally biased region" description="Basic and acidic residues" evidence="2">
    <location>
        <begin position="31"/>
        <end position="42"/>
    </location>
</feature>
<dbReference type="Gene3D" id="1.10.287.1490">
    <property type="match status" value="1"/>
</dbReference>
<proteinExistence type="predicted"/>
<feature type="non-terminal residue" evidence="3">
    <location>
        <position position="1"/>
    </location>
</feature>
<evidence type="ECO:0000256" key="1">
    <source>
        <dbReference type="SAM" id="Coils"/>
    </source>
</evidence>
<organism evidence="3">
    <name type="scientific">Spongospora subterranea</name>
    <dbReference type="NCBI Taxonomy" id="70186"/>
    <lineage>
        <taxon>Eukaryota</taxon>
        <taxon>Sar</taxon>
        <taxon>Rhizaria</taxon>
        <taxon>Endomyxa</taxon>
        <taxon>Phytomyxea</taxon>
        <taxon>Plasmodiophorida</taxon>
        <taxon>Plasmodiophoridae</taxon>
        <taxon>Spongospora</taxon>
    </lineage>
</organism>
<feature type="coiled-coil region" evidence="1">
    <location>
        <begin position="102"/>
        <end position="158"/>
    </location>
</feature>
<accession>A0A0H5R9W6</accession>
<name>A0A0H5R9W6_9EUKA</name>
<protein>
    <submittedName>
        <fullName evidence="3">Uncharacterized protein</fullName>
    </submittedName>
</protein>
<keyword evidence="1" id="KW-0175">Coiled coil</keyword>
<evidence type="ECO:0000313" key="3">
    <source>
        <dbReference type="EMBL" id="CRZ10581.1"/>
    </source>
</evidence>
<feature type="region of interest" description="Disordered" evidence="2">
    <location>
        <begin position="219"/>
        <end position="238"/>
    </location>
</feature>